<dbReference type="Gene3D" id="3.30.470.20">
    <property type="entry name" value="ATP-grasp fold, B domain"/>
    <property type="match status" value="1"/>
</dbReference>
<evidence type="ECO:0008006" key="3">
    <source>
        <dbReference type="Google" id="ProtNLM"/>
    </source>
</evidence>
<proteinExistence type="predicted"/>
<gene>
    <name evidence="1" type="ORF">F1654_00495</name>
</gene>
<reference evidence="1 2" key="1">
    <citation type="submission" date="2019-09" db="EMBL/GenBank/DDBJ databases">
        <authorList>
            <person name="Kevbrin V."/>
            <person name="Grouzdev D.S."/>
        </authorList>
    </citation>
    <scope>NUCLEOTIDE SEQUENCE [LARGE SCALE GENOMIC DNA]</scope>
    <source>
        <strain evidence="1 2">G-192</strain>
    </source>
</reference>
<name>A0A5M6ZI75_9PROT</name>
<dbReference type="RefSeq" id="WP_150021554.1">
    <property type="nucleotide sequence ID" value="NZ_VWOJ01000001.1"/>
</dbReference>
<dbReference type="SUPFAM" id="SSF56059">
    <property type="entry name" value="Glutathione synthetase ATP-binding domain-like"/>
    <property type="match status" value="1"/>
</dbReference>
<dbReference type="Proteomes" id="UP000325122">
    <property type="component" value="Unassembled WGS sequence"/>
</dbReference>
<evidence type="ECO:0000313" key="1">
    <source>
        <dbReference type="EMBL" id="KAA5804523.1"/>
    </source>
</evidence>
<dbReference type="AlphaFoldDB" id="A0A5M6ZI75"/>
<comment type="caution">
    <text evidence="1">The sequence shown here is derived from an EMBL/GenBank/DDBJ whole genome shotgun (WGS) entry which is preliminary data.</text>
</comment>
<keyword evidence="2" id="KW-1185">Reference proteome</keyword>
<dbReference type="EMBL" id="VWOJ01000001">
    <property type="protein sequence ID" value="KAA5804523.1"/>
    <property type="molecule type" value="Genomic_DNA"/>
</dbReference>
<accession>A0A5M6ZI75</accession>
<sequence length="310" mass="34350">MHARAWWRDFSLEGGAVRVHATGALVPLSRAVISDVLHWLPYYLAVESRRPGVAQDGPVIAFAPHAPRPWYQIWAAVHLAGLRVSDDLRQADILFHFCDATHSPRPPGWTGPGFNLDCSDISKSRVAGVFETVSGRQLLIDPEQFDGAFVDKSEANAAHDGRVRTQPCPPAAGRCYQRLIETAGPDGMAEDLRCVMAGGEIAALFVKRRPASRRFENHNAEVFLADPGVRFSTEERRLLRQFCHALHLDWGGLDVLRDRATGEIWIVDANKTDMGPPVSMALGDRLEAIERIAAALRRHCESLLGWRRAA</sequence>
<protein>
    <recommendedName>
        <fullName evidence="3">ATP-grasp domain-containing protein</fullName>
    </recommendedName>
</protein>
<evidence type="ECO:0000313" key="2">
    <source>
        <dbReference type="Proteomes" id="UP000325122"/>
    </source>
</evidence>
<organism evidence="1 2">
    <name type="scientific">Alkalicaulis satelles</name>
    <dbReference type="NCBI Taxonomy" id="2609175"/>
    <lineage>
        <taxon>Bacteria</taxon>
        <taxon>Pseudomonadati</taxon>
        <taxon>Pseudomonadota</taxon>
        <taxon>Alphaproteobacteria</taxon>
        <taxon>Maricaulales</taxon>
        <taxon>Maricaulaceae</taxon>
        <taxon>Alkalicaulis</taxon>
    </lineage>
</organism>